<dbReference type="Proteomes" id="UP001595904">
    <property type="component" value="Unassembled WGS sequence"/>
</dbReference>
<evidence type="ECO:0000259" key="9">
    <source>
        <dbReference type="PROSITE" id="PS50111"/>
    </source>
</evidence>
<dbReference type="EMBL" id="JBHSDU010000003">
    <property type="protein sequence ID" value="MFC4311008.1"/>
    <property type="molecule type" value="Genomic_DNA"/>
</dbReference>
<dbReference type="InterPro" id="IPR004089">
    <property type="entry name" value="MCPsignal_dom"/>
</dbReference>
<evidence type="ECO:0000256" key="4">
    <source>
        <dbReference type="ARBA" id="ARBA00023136"/>
    </source>
</evidence>
<dbReference type="PROSITE" id="PS50885">
    <property type="entry name" value="HAMP"/>
    <property type="match status" value="1"/>
</dbReference>
<dbReference type="PROSITE" id="PS50111">
    <property type="entry name" value="CHEMOTAXIS_TRANSDUC_2"/>
    <property type="match status" value="1"/>
</dbReference>
<organism evidence="11 12">
    <name type="scientific">Steroidobacter flavus</name>
    <dbReference type="NCBI Taxonomy" id="1842136"/>
    <lineage>
        <taxon>Bacteria</taxon>
        <taxon>Pseudomonadati</taxon>
        <taxon>Pseudomonadota</taxon>
        <taxon>Gammaproteobacteria</taxon>
        <taxon>Steroidobacterales</taxon>
        <taxon>Steroidobacteraceae</taxon>
        <taxon>Steroidobacter</taxon>
    </lineage>
</organism>
<keyword evidence="3" id="KW-1133">Transmembrane helix</keyword>
<feature type="domain" description="HAMP" evidence="10">
    <location>
        <begin position="324"/>
        <end position="375"/>
    </location>
</feature>
<dbReference type="Gene3D" id="1.10.287.950">
    <property type="entry name" value="Methyl-accepting chemotaxis protein"/>
    <property type="match status" value="1"/>
</dbReference>
<dbReference type="InterPro" id="IPR003660">
    <property type="entry name" value="HAMP_dom"/>
</dbReference>
<evidence type="ECO:0000256" key="7">
    <source>
        <dbReference type="PROSITE-ProRule" id="PRU00284"/>
    </source>
</evidence>
<evidence type="ECO:0000256" key="5">
    <source>
        <dbReference type="ARBA" id="ARBA00023224"/>
    </source>
</evidence>
<dbReference type="PANTHER" id="PTHR32089">
    <property type="entry name" value="METHYL-ACCEPTING CHEMOTAXIS PROTEIN MCPB"/>
    <property type="match status" value="1"/>
</dbReference>
<proteinExistence type="inferred from homology"/>
<dbReference type="Pfam" id="PF00015">
    <property type="entry name" value="MCPsignal"/>
    <property type="match status" value="1"/>
</dbReference>
<dbReference type="PANTHER" id="PTHR32089:SF119">
    <property type="entry name" value="METHYL-ACCEPTING CHEMOTAXIS PROTEIN CTPL"/>
    <property type="match status" value="1"/>
</dbReference>
<protein>
    <submittedName>
        <fullName evidence="11">Methyl-accepting chemotaxis protein</fullName>
    </submittedName>
</protein>
<keyword evidence="12" id="KW-1185">Reference proteome</keyword>
<evidence type="ECO:0000256" key="3">
    <source>
        <dbReference type="ARBA" id="ARBA00022989"/>
    </source>
</evidence>
<dbReference type="SMART" id="SM00283">
    <property type="entry name" value="MA"/>
    <property type="match status" value="1"/>
</dbReference>
<dbReference type="CDD" id="cd11386">
    <property type="entry name" value="MCP_signal"/>
    <property type="match status" value="1"/>
</dbReference>
<reference evidence="12" key="1">
    <citation type="journal article" date="2019" name="Int. J. Syst. Evol. Microbiol.">
        <title>The Global Catalogue of Microorganisms (GCM) 10K type strain sequencing project: providing services to taxonomists for standard genome sequencing and annotation.</title>
        <authorList>
            <consortium name="The Broad Institute Genomics Platform"/>
            <consortium name="The Broad Institute Genome Sequencing Center for Infectious Disease"/>
            <person name="Wu L."/>
            <person name="Ma J."/>
        </authorList>
    </citation>
    <scope>NUCLEOTIDE SEQUENCE [LARGE SCALE GENOMIC DNA]</scope>
    <source>
        <strain evidence="12">CGMCC 1.10759</strain>
    </source>
</reference>
<dbReference type="SUPFAM" id="SSF58104">
    <property type="entry name" value="Methyl-accepting chemotaxis protein (MCP) signaling domain"/>
    <property type="match status" value="1"/>
</dbReference>
<evidence type="ECO:0000259" key="10">
    <source>
        <dbReference type="PROSITE" id="PS50885"/>
    </source>
</evidence>
<evidence type="ECO:0000256" key="6">
    <source>
        <dbReference type="ARBA" id="ARBA00029447"/>
    </source>
</evidence>
<comment type="similarity">
    <text evidence="6">Belongs to the methyl-accepting chemotaxis (MCP) protein family.</text>
</comment>
<comment type="subcellular location">
    <subcellularLocation>
        <location evidence="1">Membrane</location>
        <topology evidence="1">Multi-pass membrane protein</topology>
    </subcellularLocation>
</comment>
<evidence type="ECO:0000313" key="12">
    <source>
        <dbReference type="Proteomes" id="UP001595904"/>
    </source>
</evidence>
<keyword evidence="2" id="KW-0812">Transmembrane</keyword>
<dbReference type="PROSITE" id="PS51257">
    <property type="entry name" value="PROKAR_LIPOPROTEIN"/>
    <property type="match status" value="1"/>
</dbReference>
<comment type="caution">
    <text evidence="11">The sequence shown here is derived from an EMBL/GenBank/DDBJ whole genome shotgun (WGS) entry which is preliminary data.</text>
</comment>
<gene>
    <name evidence="11" type="ORF">ACFPN2_18065</name>
</gene>
<dbReference type="RefSeq" id="WP_380598978.1">
    <property type="nucleotide sequence ID" value="NZ_JBHSDU010000003.1"/>
</dbReference>
<feature type="domain" description="Methyl-accepting transducer" evidence="9">
    <location>
        <begin position="380"/>
        <end position="616"/>
    </location>
</feature>
<keyword evidence="5 7" id="KW-0807">Transducer</keyword>
<name>A0ABV8STQ9_9GAMM</name>
<accession>A0ABV8STQ9</accession>
<evidence type="ECO:0000313" key="11">
    <source>
        <dbReference type="EMBL" id="MFC4311008.1"/>
    </source>
</evidence>
<sequence>MAEKKMIGVRFLPALMVVALACVVAALGLLAFAGRDTGGDEQSVREMNELLALSQKLPLQANAALSGTQGAFNALSESRTRYSTLAAALGPDVQGFAGSTELLKQSQAILNAQEAIEGVQKSAIEVRALVPQLLQSLGNVASALGSPGIEGMTRHLERFELTGLRLQQDMEALAGGVGDATVIARRLADGNDYMGQVVGGLGGEDAGLGLPKVTGPEAEGRFKSTSSLYAQLSEKVRTAISSADRVKAAREAAAALAASGDKIYTAFATRVGVPGGAAAGVVNSKALPIGLLTLGLISLGILTALYSMGGNIRKQLEVQASKNERNQEAILRLLDELSSLADGDLTVQATVTEDITGAIADSINYAIEALRELVATINESAVSLDSAAKQTQGSVSQLAKASVAQSKQVALASESVAAMASSTEEVSGNAERSADVARHSVDVAHKGGDAVRRTIDGMNTIRETIQETSKRIKRLGESSQEIGNIVELINDIAEQTNILALNASIQASMAGEAGRGFAVVADEVQRLAERAANATKQIEVLVRTIQADTNEAVVSMERSTTDVVGGALLAENAGAALEEIEQVSNQIASLVQNISASARQQSSAAQNIARNMGVLREISSQTAENSAATSSSVGKLAELSSQLRKSVAGFRLPDAVSGGSALLTDPARKAPPVAPPPSLTATGSGTAANRTNAPKKVSGLNA</sequence>
<keyword evidence="4" id="KW-0472">Membrane</keyword>
<evidence type="ECO:0000256" key="2">
    <source>
        <dbReference type="ARBA" id="ARBA00022692"/>
    </source>
</evidence>
<evidence type="ECO:0000256" key="8">
    <source>
        <dbReference type="SAM" id="MobiDB-lite"/>
    </source>
</evidence>
<feature type="compositionally biased region" description="Polar residues" evidence="8">
    <location>
        <begin position="679"/>
        <end position="692"/>
    </location>
</feature>
<feature type="region of interest" description="Disordered" evidence="8">
    <location>
        <begin position="661"/>
        <end position="702"/>
    </location>
</feature>
<evidence type="ECO:0000256" key="1">
    <source>
        <dbReference type="ARBA" id="ARBA00004141"/>
    </source>
</evidence>